<protein>
    <submittedName>
        <fullName evidence="2">Uncharacterized protein</fullName>
    </submittedName>
</protein>
<accession>A0A7I9VI95</accession>
<gene>
    <name evidence="2" type="ORF">AMYX_08650</name>
</gene>
<sequence length="123" mass="13279">MEPGRAAVRVAERHEVDERQRAGRGLEARLEDVGAGEVPARGGPPARRRDGEVPARGGVEQAVEDGRAVEARPAQPVDAPLPRDQRRRPAVPEDGVIADGGLAGAVYQLPNLRRARFTEPLRQ</sequence>
<evidence type="ECO:0000313" key="2">
    <source>
        <dbReference type="EMBL" id="GEJ56124.1"/>
    </source>
</evidence>
<name>A0A7I9VI95_9BACT</name>
<feature type="compositionally biased region" description="Basic and acidic residues" evidence="1">
    <location>
        <begin position="10"/>
        <end position="32"/>
    </location>
</feature>
<proteinExistence type="predicted"/>
<evidence type="ECO:0000313" key="3">
    <source>
        <dbReference type="Proteomes" id="UP000503640"/>
    </source>
</evidence>
<organism evidence="2 3">
    <name type="scientific">Anaeromyxobacter diazotrophicus</name>
    <dbReference type="NCBI Taxonomy" id="2590199"/>
    <lineage>
        <taxon>Bacteria</taxon>
        <taxon>Pseudomonadati</taxon>
        <taxon>Myxococcota</taxon>
        <taxon>Myxococcia</taxon>
        <taxon>Myxococcales</taxon>
        <taxon>Cystobacterineae</taxon>
        <taxon>Anaeromyxobacteraceae</taxon>
        <taxon>Anaeromyxobacter</taxon>
    </lineage>
</organism>
<keyword evidence="3" id="KW-1185">Reference proteome</keyword>
<dbReference type="AlphaFoldDB" id="A0A7I9VI95"/>
<comment type="caution">
    <text evidence="2">The sequence shown here is derived from an EMBL/GenBank/DDBJ whole genome shotgun (WGS) entry which is preliminary data.</text>
</comment>
<dbReference type="EMBL" id="BJTG01000002">
    <property type="protein sequence ID" value="GEJ56124.1"/>
    <property type="molecule type" value="Genomic_DNA"/>
</dbReference>
<feature type="compositionally biased region" description="Low complexity" evidence="1">
    <location>
        <begin position="33"/>
        <end position="45"/>
    </location>
</feature>
<feature type="region of interest" description="Disordered" evidence="1">
    <location>
        <begin position="1"/>
        <end position="96"/>
    </location>
</feature>
<reference evidence="3" key="1">
    <citation type="journal article" date="2020" name="Appl. Environ. Microbiol.">
        <title>Diazotrophic Anaeromyxobacter Isolates from Soils.</title>
        <authorList>
            <person name="Masuda Y."/>
            <person name="Yamanaka H."/>
            <person name="Xu Z.X."/>
            <person name="Shiratori Y."/>
            <person name="Aono T."/>
            <person name="Amachi S."/>
            <person name="Senoo K."/>
            <person name="Itoh H."/>
        </authorList>
    </citation>
    <scope>NUCLEOTIDE SEQUENCE [LARGE SCALE GENOMIC DNA]</scope>
    <source>
        <strain evidence="3">R267</strain>
    </source>
</reference>
<dbReference type="Proteomes" id="UP000503640">
    <property type="component" value="Unassembled WGS sequence"/>
</dbReference>
<evidence type="ECO:0000256" key="1">
    <source>
        <dbReference type="SAM" id="MobiDB-lite"/>
    </source>
</evidence>